<dbReference type="HOGENOM" id="CLU_072207_0_0_1"/>
<evidence type="ECO:0000313" key="2">
    <source>
        <dbReference type="EnsemblProtists" id="PYU1_T009467"/>
    </source>
</evidence>
<dbReference type="EnsemblProtists" id="PYU1_T009467">
    <property type="protein sequence ID" value="PYU1_T009467"/>
    <property type="gene ID" value="PYU1_G009449"/>
</dbReference>
<dbReference type="InParanoid" id="K3WWW9"/>
<name>K3WWW9_GLOUD</name>
<dbReference type="eggNOG" id="ENOG502RXMB">
    <property type="taxonomic scope" value="Eukaryota"/>
</dbReference>
<accession>K3WWW9</accession>
<feature type="compositionally biased region" description="Polar residues" evidence="1">
    <location>
        <begin position="1"/>
        <end position="11"/>
    </location>
</feature>
<reference evidence="3" key="2">
    <citation type="submission" date="2010-04" db="EMBL/GenBank/DDBJ databases">
        <authorList>
            <person name="Buell R."/>
            <person name="Hamilton J."/>
            <person name="Hostetler J."/>
        </authorList>
    </citation>
    <scope>NUCLEOTIDE SEQUENCE [LARGE SCALE GENOMIC DNA]</scope>
    <source>
        <strain evidence="3">DAOM:BR144</strain>
    </source>
</reference>
<dbReference type="EMBL" id="GL376622">
    <property type="status" value="NOT_ANNOTATED_CDS"/>
    <property type="molecule type" value="Genomic_DNA"/>
</dbReference>
<organism evidence="2 3">
    <name type="scientific">Globisporangium ultimum (strain ATCC 200006 / CBS 805.95 / DAOM BR144)</name>
    <name type="common">Pythium ultimum</name>
    <dbReference type="NCBI Taxonomy" id="431595"/>
    <lineage>
        <taxon>Eukaryota</taxon>
        <taxon>Sar</taxon>
        <taxon>Stramenopiles</taxon>
        <taxon>Oomycota</taxon>
        <taxon>Peronosporomycetes</taxon>
        <taxon>Pythiales</taxon>
        <taxon>Pythiaceae</taxon>
        <taxon>Globisporangium</taxon>
    </lineage>
</organism>
<sequence length="408" mass="45947">MKDTLRTSSFQPMVDSTKPSAPPLQLHPLPPPPRETSSRVALAFCGFDAENGAFLLSAGSAGGPIGVKRSRPESYLRREFVDFQNWDRQLSRTQKAAQQPFERLPTRRLRKLMEFSWLKNDASSGWRVELQKNVVACEQWINMAFRLLPEDQAQVFLNNQLYQQCKAERADALADAQRAKDLQQYFTSQPLVDFTLETVAKWLSSVKTDLKWDDVVWLEPSCGDGRFVTSLLDGGAFSVIGVELDEALFKETVDAVQEYDERAVIWNEDFLASHRPSRLNAHRHTVVAIGNPPFGDRSPSDLSTDLIQRFFRHVAQEWGAQVIAFIVPARCARPAYTELTLATLSAANPGCKWQLVVAEPLDDYYFEFRNTKRIKQPSVLQIFAADLFARAAVAPPVSPPIPTPPKPN</sequence>
<dbReference type="SUPFAM" id="SSF53335">
    <property type="entry name" value="S-adenosyl-L-methionine-dependent methyltransferases"/>
    <property type="match status" value="1"/>
</dbReference>
<evidence type="ECO:0000256" key="1">
    <source>
        <dbReference type="SAM" id="MobiDB-lite"/>
    </source>
</evidence>
<reference evidence="3" key="1">
    <citation type="journal article" date="2010" name="Genome Biol.">
        <title>Genome sequence of the necrotrophic plant pathogen Pythium ultimum reveals original pathogenicity mechanisms and effector repertoire.</title>
        <authorList>
            <person name="Levesque C.A."/>
            <person name="Brouwer H."/>
            <person name="Cano L."/>
            <person name="Hamilton J.P."/>
            <person name="Holt C."/>
            <person name="Huitema E."/>
            <person name="Raffaele S."/>
            <person name="Robideau G.P."/>
            <person name="Thines M."/>
            <person name="Win J."/>
            <person name="Zerillo M.M."/>
            <person name="Beakes G.W."/>
            <person name="Boore J.L."/>
            <person name="Busam D."/>
            <person name="Dumas B."/>
            <person name="Ferriera S."/>
            <person name="Fuerstenberg S.I."/>
            <person name="Gachon C.M."/>
            <person name="Gaulin E."/>
            <person name="Govers F."/>
            <person name="Grenville-Briggs L."/>
            <person name="Horner N."/>
            <person name="Hostetler J."/>
            <person name="Jiang R.H."/>
            <person name="Johnson J."/>
            <person name="Krajaejun T."/>
            <person name="Lin H."/>
            <person name="Meijer H.J."/>
            <person name="Moore B."/>
            <person name="Morris P."/>
            <person name="Phuntmart V."/>
            <person name="Puiu D."/>
            <person name="Shetty J."/>
            <person name="Stajich J.E."/>
            <person name="Tripathy S."/>
            <person name="Wawra S."/>
            <person name="van West P."/>
            <person name="Whitty B.R."/>
            <person name="Coutinho P.M."/>
            <person name="Henrissat B."/>
            <person name="Martin F."/>
            <person name="Thomas P.D."/>
            <person name="Tyler B.M."/>
            <person name="De Vries R.P."/>
            <person name="Kamoun S."/>
            <person name="Yandell M."/>
            <person name="Tisserat N."/>
            <person name="Buell C.R."/>
        </authorList>
    </citation>
    <scope>NUCLEOTIDE SEQUENCE</scope>
    <source>
        <strain evidence="3">DAOM:BR144</strain>
    </source>
</reference>
<proteinExistence type="predicted"/>
<dbReference type="CDD" id="cd02440">
    <property type="entry name" value="AdoMet_MTases"/>
    <property type="match status" value="1"/>
</dbReference>
<dbReference type="STRING" id="431595.K3WWW9"/>
<dbReference type="VEuPathDB" id="FungiDB:PYU1_G009449"/>
<evidence type="ECO:0000313" key="3">
    <source>
        <dbReference type="Proteomes" id="UP000019132"/>
    </source>
</evidence>
<protein>
    <submittedName>
        <fullName evidence="2">Uncharacterized protein</fullName>
    </submittedName>
</protein>
<dbReference type="PRINTS" id="PR00507">
    <property type="entry name" value="N12N6MTFRASE"/>
</dbReference>
<keyword evidence="3" id="KW-1185">Reference proteome</keyword>
<dbReference type="Proteomes" id="UP000019132">
    <property type="component" value="Unassembled WGS sequence"/>
</dbReference>
<feature type="region of interest" description="Disordered" evidence="1">
    <location>
        <begin position="1"/>
        <end position="37"/>
    </location>
</feature>
<dbReference type="AlphaFoldDB" id="K3WWW9"/>
<reference evidence="2" key="3">
    <citation type="submission" date="2015-02" db="UniProtKB">
        <authorList>
            <consortium name="EnsemblProtists"/>
        </authorList>
    </citation>
    <scope>IDENTIFICATION</scope>
    <source>
        <strain evidence="2">DAOM BR144</strain>
    </source>
</reference>
<dbReference type="Gene3D" id="3.40.50.150">
    <property type="entry name" value="Vaccinia Virus protein VP39"/>
    <property type="match status" value="1"/>
</dbReference>
<dbReference type="InterPro" id="IPR029063">
    <property type="entry name" value="SAM-dependent_MTases_sf"/>
</dbReference>